<dbReference type="OrthoDB" id="9804603at2"/>
<name>A0A1I6HIK6_9FIRM</name>
<evidence type="ECO:0000256" key="3">
    <source>
        <dbReference type="ARBA" id="ARBA00023004"/>
    </source>
</evidence>
<gene>
    <name evidence="6" type="ORF">SAMN05661086_00014</name>
</gene>
<evidence type="ECO:0000256" key="4">
    <source>
        <dbReference type="ARBA" id="ARBA00023014"/>
    </source>
</evidence>
<protein>
    <submittedName>
        <fullName evidence="6">4Fe-4S dicluster domain-containing protein</fullName>
    </submittedName>
</protein>
<dbReference type="PANTHER" id="PTHR43687">
    <property type="entry name" value="ADENYLYLSULFATE REDUCTASE, BETA SUBUNIT"/>
    <property type="match status" value="1"/>
</dbReference>
<keyword evidence="3" id="KW-0408">Iron</keyword>
<dbReference type="Pfam" id="PF14697">
    <property type="entry name" value="Fer4_21"/>
    <property type="match status" value="1"/>
</dbReference>
<evidence type="ECO:0000313" key="6">
    <source>
        <dbReference type="EMBL" id="SFR54194.1"/>
    </source>
</evidence>
<feature type="domain" description="4Fe-4S ferredoxin-type" evidence="5">
    <location>
        <begin position="38"/>
        <end position="67"/>
    </location>
</feature>
<dbReference type="Gene3D" id="3.30.70.20">
    <property type="match status" value="2"/>
</dbReference>
<keyword evidence="4" id="KW-0411">Iron-sulfur</keyword>
<dbReference type="GO" id="GO:0046872">
    <property type="term" value="F:metal ion binding"/>
    <property type="evidence" value="ECO:0007669"/>
    <property type="project" value="UniProtKB-KW"/>
</dbReference>
<keyword evidence="7" id="KW-1185">Reference proteome</keyword>
<dbReference type="STRING" id="37658.SAMN05661086_00014"/>
<dbReference type="EMBL" id="FOYZ01000001">
    <property type="protein sequence ID" value="SFR54194.1"/>
    <property type="molecule type" value="Genomic_DNA"/>
</dbReference>
<sequence length="74" mass="7879">MAVQRRKRYAEVLESKCVACGSCAGVCPRTAISVPKGVTAKVDKDLCVGCGLCEKICPACVIEMITEASQQEEN</sequence>
<dbReference type="InterPro" id="IPR017896">
    <property type="entry name" value="4Fe4S_Fe-S-bd"/>
</dbReference>
<keyword evidence="2" id="KW-0479">Metal-binding</keyword>
<organism evidence="6 7">
    <name type="scientific">Anaeromicropila populeti</name>
    <dbReference type="NCBI Taxonomy" id="37658"/>
    <lineage>
        <taxon>Bacteria</taxon>
        <taxon>Bacillati</taxon>
        <taxon>Bacillota</taxon>
        <taxon>Clostridia</taxon>
        <taxon>Lachnospirales</taxon>
        <taxon>Lachnospiraceae</taxon>
        <taxon>Anaeromicropila</taxon>
    </lineage>
</organism>
<dbReference type="SUPFAM" id="SSF54862">
    <property type="entry name" value="4Fe-4S ferredoxins"/>
    <property type="match status" value="1"/>
</dbReference>
<evidence type="ECO:0000256" key="1">
    <source>
        <dbReference type="ARBA" id="ARBA00022485"/>
    </source>
</evidence>
<evidence type="ECO:0000256" key="2">
    <source>
        <dbReference type="ARBA" id="ARBA00022723"/>
    </source>
</evidence>
<feature type="domain" description="4Fe-4S ferredoxin-type" evidence="5">
    <location>
        <begin position="8"/>
        <end position="37"/>
    </location>
</feature>
<dbReference type="Proteomes" id="UP000199659">
    <property type="component" value="Unassembled WGS sequence"/>
</dbReference>
<accession>A0A1I6HIK6</accession>
<evidence type="ECO:0000313" key="7">
    <source>
        <dbReference type="Proteomes" id="UP000199659"/>
    </source>
</evidence>
<dbReference type="PANTHER" id="PTHR43687:SF1">
    <property type="entry name" value="FERREDOXIN III"/>
    <property type="match status" value="1"/>
</dbReference>
<reference evidence="6 7" key="1">
    <citation type="submission" date="2016-10" db="EMBL/GenBank/DDBJ databases">
        <authorList>
            <person name="de Groot N.N."/>
        </authorList>
    </citation>
    <scope>NUCLEOTIDE SEQUENCE [LARGE SCALE GENOMIC DNA]</scope>
    <source>
        <strain evidence="6 7">743A</strain>
    </source>
</reference>
<dbReference type="InterPro" id="IPR050572">
    <property type="entry name" value="Fe-S_Ferredoxin"/>
</dbReference>
<evidence type="ECO:0000259" key="5">
    <source>
        <dbReference type="PROSITE" id="PS51379"/>
    </source>
</evidence>
<keyword evidence="1" id="KW-0004">4Fe-4S</keyword>
<dbReference type="InterPro" id="IPR017900">
    <property type="entry name" value="4Fe4S_Fe_S_CS"/>
</dbReference>
<dbReference type="GO" id="GO:0051539">
    <property type="term" value="F:4 iron, 4 sulfur cluster binding"/>
    <property type="evidence" value="ECO:0007669"/>
    <property type="project" value="UniProtKB-KW"/>
</dbReference>
<dbReference type="PROSITE" id="PS51379">
    <property type="entry name" value="4FE4S_FER_2"/>
    <property type="match status" value="2"/>
</dbReference>
<dbReference type="PROSITE" id="PS00198">
    <property type="entry name" value="4FE4S_FER_1"/>
    <property type="match status" value="2"/>
</dbReference>
<proteinExistence type="predicted"/>
<dbReference type="RefSeq" id="WP_092558656.1">
    <property type="nucleotide sequence ID" value="NZ_FOYZ01000001.1"/>
</dbReference>
<dbReference type="AlphaFoldDB" id="A0A1I6HIK6"/>